<keyword evidence="2" id="KW-0808">Transferase</keyword>
<dbReference type="GO" id="GO:0008993">
    <property type="term" value="F:rhamnulokinase activity"/>
    <property type="evidence" value="ECO:0007669"/>
    <property type="project" value="InterPro"/>
</dbReference>
<dbReference type="GO" id="GO:0004370">
    <property type="term" value="F:glycerol kinase activity"/>
    <property type="evidence" value="ECO:0007669"/>
    <property type="project" value="TreeGrafter"/>
</dbReference>
<comment type="caution">
    <text evidence="10">The sequence shown here is derived from an EMBL/GenBank/DDBJ whole genome shotgun (WGS) entry which is preliminary data.</text>
</comment>
<organism evidence="10 11">
    <name type="scientific">Paenibacillus amylolyticus</name>
    <dbReference type="NCBI Taxonomy" id="1451"/>
    <lineage>
        <taxon>Bacteria</taxon>
        <taxon>Bacillati</taxon>
        <taxon>Bacillota</taxon>
        <taxon>Bacilli</taxon>
        <taxon>Bacillales</taxon>
        <taxon>Paenibacillaceae</taxon>
        <taxon>Paenibacillus</taxon>
    </lineage>
</organism>
<evidence type="ECO:0000256" key="3">
    <source>
        <dbReference type="ARBA" id="ARBA00022741"/>
    </source>
</evidence>
<name>A0A124DXJ7_PAEAM</name>
<dbReference type="InterPro" id="IPR018484">
    <property type="entry name" value="FGGY_N"/>
</dbReference>
<evidence type="ECO:0000256" key="7">
    <source>
        <dbReference type="ARBA" id="ARBA00023308"/>
    </source>
</evidence>
<evidence type="ECO:0000313" key="10">
    <source>
        <dbReference type="EMBL" id="GAS81260.1"/>
    </source>
</evidence>
<comment type="similarity">
    <text evidence="1">Belongs to the FGGY kinase family.</text>
</comment>
<keyword evidence="6" id="KW-1015">Disulfide bond</keyword>
<gene>
    <name evidence="10" type="ORF">PAHA3_1334</name>
</gene>
<dbReference type="GO" id="GO:0019301">
    <property type="term" value="P:rhamnose catabolic process"/>
    <property type="evidence" value="ECO:0007669"/>
    <property type="project" value="InterPro"/>
</dbReference>
<dbReference type="EMBL" id="BCNV01000001">
    <property type="protein sequence ID" value="GAS81260.1"/>
    <property type="molecule type" value="Genomic_DNA"/>
</dbReference>
<feature type="domain" description="Carbohydrate kinase FGGY C-terminal" evidence="9">
    <location>
        <begin position="253"/>
        <end position="444"/>
    </location>
</feature>
<keyword evidence="4 10" id="KW-0418">Kinase</keyword>
<evidence type="ECO:0000256" key="2">
    <source>
        <dbReference type="ARBA" id="ARBA00022679"/>
    </source>
</evidence>
<protein>
    <submittedName>
        <fullName evidence="10">Rhamnulokinase</fullName>
    </submittedName>
</protein>
<accession>A0A124DXJ7</accession>
<dbReference type="PIRSF" id="PIRSF000538">
    <property type="entry name" value="GlpK"/>
    <property type="match status" value="1"/>
</dbReference>
<dbReference type="GO" id="GO:0006071">
    <property type="term" value="P:glycerol metabolic process"/>
    <property type="evidence" value="ECO:0007669"/>
    <property type="project" value="TreeGrafter"/>
</dbReference>
<dbReference type="Proteomes" id="UP000069697">
    <property type="component" value="Unassembled WGS sequence"/>
</dbReference>
<keyword evidence="7" id="KW-0684">Rhamnose metabolism</keyword>
<dbReference type="InterPro" id="IPR013449">
    <property type="entry name" value="Rhamnulokinase"/>
</dbReference>
<dbReference type="Pfam" id="PF00370">
    <property type="entry name" value="FGGY_N"/>
    <property type="match status" value="1"/>
</dbReference>
<reference evidence="11" key="2">
    <citation type="submission" date="2016-01" db="EMBL/GenBank/DDBJ databases">
        <title>Draft Genome Sequence of Paenibacillus amylolyticus Heshi-A3 that Was Isolated from Fermented Rice Bran with Aging Salted Mackerel, Which Was Named Heshiko as Traditional Fermented Seafood in Japan.</title>
        <authorList>
            <person name="Akuzawa S."/>
            <person name="Nakagawa J."/>
            <person name="Kanekatsu T."/>
            <person name="Kubota E."/>
            <person name="Ohtake R."/>
            <person name="Suzuki T."/>
            <person name="Kanesaki Y."/>
        </authorList>
    </citation>
    <scope>NUCLEOTIDE SEQUENCE [LARGE SCALE GENOMIC DNA]</scope>
    <source>
        <strain evidence="11">Heshi-A3</strain>
    </source>
</reference>
<dbReference type="SUPFAM" id="SSF53067">
    <property type="entry name" value="Actin-like ATPase domain"/>
    <property type="match status" value="2"/>
</dbReference>
<evidence type="ECO:0000259" key="9">
    <source>
        <dbReference type="Pfam" id="PF02782"/>
    </source>
</evidence>
<reference evidence="10 11" key="1">
    <citation type="journal article" date="2016" name="Genome Announc.">
        <title>Draft Genome Sequence of Paenibacillus amylolyticus Heshi-A3, Isolated from Fermented Rice Bran in a Japanese Fermented Seafood Dish.</title>
        <authorList>
            <person name="Akuzawa S."/>
            <person name="Nagaoka J."/>
            <person name="Kanekatsu M."/>
            <person name="Kubota E."/>
            <person name="Ohtake R."/>
            <person name="Suzuki T."/>
            <person name="Kanesaki Y."/>
        </authorList>
    </citation>
    <scope>NUCLEOTIDE SEQUENCE [LARGE SCALE GENOMIC DNA]</scope>
    <source>
        <strain evidence="10 11">Heshi-A3</strain>
    </source>
</reference>
<dbReference type="Gene3D" id="3.30.420.40">
    <property type="match status" value="2"/>
</dbReference>
<dbReference type="PANTHER" id="PTHR10196">
    <property type="entry name" value="SUGAR KINASE"/>
    <property type="match status" value="1"/>
</dbReference>
<dbReference type="AlphaFoldDB" id="A0A124DXJ7"/>
<dbReference type="CDD" id="cd07771">
    <property type="entry name" value="ASKHA_NBD_FGGY_RhaB-like"/>
    <property type="match status" value="1"/>
</dbReference>
<sequence length="497" mass="55158">MSVLAYDLGAGSGRAILGQLNDRGIETSEIHRFKNEPVKVGERMHWDILRLHHELLQGLTLVKQQGEQPESLGIDSWGVDFGLLDSNGELLGNPYHYRDTQFNGMMDQVRQELTSQRIFERTGIQFLSFNTLYQLATLQRSGSPLLHEAERFLMIPDLLRYFLTGEAVNEFTNATTTQLYNPLAGQWDSELLAHIRISEKLFGEAVMPGTRVGQLRSSICNELGLSPIPVIAVAEHDTGSAVVAVPATERSFAYLSCGTWSLMGTEIDHPAISSQSLALNFTNEGGAGGTFRLLKNIMGLWILQESMREWERQVQGISYDALLAKAEHSPPFVSLFDPDDELFMPAGDMTTRIRQYCRDTGQVVPEDQGAIARAILESLALKYRRVLEWTEQLSGQTFNGLHMVGGGIQNRLLCQWTANSIGKPVWAGPAEGSAIGNMAVQWMASGAFKDIWEARKAIRDSFPVTAYEPQDRSVWEDAYGKFLHVTASSNSQAGSEV</sequence>
<proteinExistence type="inferred from homology"/>
<keyword evidence="5" id="KW-0067">ATP-binding</keyword>
<dbReference type="GO" id="GO:0005524">
    <property type="term" value="F:ATP binding"/>
    <property type="evidence" value="ECO:0007669"/>
    <property type="project" value="UniProtKB-KW"/>
</dbReference>
<dbReference type="InterPro" id="IPR043129">
    <property type="entry name" value="ATPase_NBD"/>
</dbReference>
<evidence type="ECO:0000256" key="5">
    <source>
        <dbReference type="ARBA" id="ARBA00022840"/>
    </source>
</evidence>
<dbReference type="InterPro" id="IPR018485">
    <property type="entry name" value="FGGY_C"/>
</dbReference>
<evidence type="ECO:0000256" key="1">
    <source>
        <dbReference type="ARBA" id="ARBA00009156"/>
    </source>
</evidence>
<dbReference type="GO" id="GO:0005829">
    <property type="term" value="C:cytosol"/>
    <property type="evidence" value="ECO:0007669"/>
    <property type="project" value="TreeGrafter"/>
</dbReference>
<evidence type="ECO:0000256" key="4">
    <source>
        <dbReference type="ARBA" id="ARBA00022777"/>
    </source>
</evidence>
<dbReference type="PANTHER" id="PTHR10196:SF93">
    <property type="entry name" value="L-RHAMNULOKINASE"/>
    <property type="match status" value="1"/>
</dbReference>
<evidence type="ECO:0000259" key="8">
    <source>
        <dbReference type="Pfam" id="PF00370"/>
    </source>
</evidence>
<feature type="domain" description="Carbohydrate kinase FGGY N-terminal" evidence="8">
    <location>
        <begin position="3"/>
        <end position="243"/>
    </location>
</feature>
<evidence type="ECO:0000256" key="6">
    <source>
        <dbReference type="ARBA" id="ARBA00023157"/>
    </source>
</evidence>
<dbReference type="RefSeq" id="WP_062833991.1">
    <property type="nucleotide sequence ID" value="NZ_BCNV01000001.1"/>
</dbReference>
<dbReference type="InterPro" id="IPR000577">
    <property type="entry name" value="Carb_kinase_FGGY"/>
</dbReference>
<dbReference type="Pfam" id="PF02782">
    <property type="entry name" value="FGGY_C"/>
    <property type="match status" value="1"/>
</dbReference>
<keyword evidence="3" id="KW-0547">Nucleotide-binding</keyword>
<evidence type="ECO:0000313" key="11">
    <source>
        <dbReference type="Proteomes" id="UP000069697"/>
    </source>
</evidence>